<proteinExistence type="predicted"/>
<accession>A0A6C0E201</accession>
<dbReference type="AlphaFoldDB" id="A0A6C0E201"/>
<dbReference type="EMBL" id="MN739712">
    <property type="protein sequence ID" value="QHT22553.1"/>
    <property type="molecule type" value="Genomic_DNA"/>
</dbReference>
<sequence length="94" mass="10998">MFKAVKSNSVVPVESKIRVSYNNEKCYKCNKNNNLVPVTNQESSVFYCKNCNIQVLTYEYIDENVYNKKIEENVMLSRIYTPSALKRESFNIII</sequence>
<evidence type="ECO:0000313" key="1">
    <source>
        <dbReference type="EMBL" id="QHT22553.1"/>
    </source>
</evidence>
<protein>
    <submittedName>
        <fullName evidence="1">Uncharacterized protein</fullName>
    </submittedName>
</protein>
<reference evidence="1" key="1">
    <citation type="journal article" date="2020" name="Nature">
        <title>Giant virus diversity and host interactions through global metagenomics.</title>
        <authorList>
            <person name="Schulz F."/>
            <person name="Roux S."/>
            <person name="Paez-Espino D."/>
            <person name="Jungbluth S."/>
            <person name="Walsh D.A."/>
            <person name="Denef V.J."/>
            <person name="McMahon K.D."/>
            <person name="Konstantinidis K.T."/>
            <person name="Eloe-Fadrosh E.A."/>
            <person name="Kyrpides N.C."/>
            <person name="Woyke T."/>
        </authorList>
    </citation>
    <scope>NUCLEOTIDE SEQUENCE</scope>
    <source>
        <strain evidence="1">GVMAG-M-3300023179-111</strain>
    </source>
</reference>
<organism evidence="1">
    <name type="scientific">viral metagenome</name>
    <dbReference type="NCBI Taxonomy" id="1070528"/>
    <lineage>
        <taxon>unclassified sequences</taxon>
        <taxon>metagenomes</taxon>
        <taxon>organismal metagenomes</taxon>
    </lineage>
</organism>
<name>A0A6C0E201_9ZZZZ</name>